<evidence type="ECO:0000259" key="6">
    <source>
        <dbReference type="Pfam" id="PF04542"/>
    </source>
</evidence>
<feature type="domain" description="RNA polymerase sigma-70 region 2" evidence="6">
    <location>
        <begin position="23"/>
        <end position="86"/>
    </location>
</feature>
<accession>A0ABT3WZN1</accession>
<organism evidence="8 9">
    <name type="scientific">Tumebacillus lacus</name>
    <dbReference type="NCBI Taxonomy" id="2995335"/>
    <lineage>
        <taxon>Bacteria</taxon>
        <taxon>Bacillati</taxon>
        <taxon>Bacillota</taxon>
        <taxon>Bacilli</taxon>
        <taxon>Bacillales</taxon>
        <taxon>Alicyclobacillaceae</taxon>
        <taxon>Tumebacillus</taxon>
    </lineage>
</organism>
<comment type="similarity">
    <text evidence="1">Belongs to the sigma-70 factor family. ECF subfamily.</text>
</comment>
<sequence length="178" mass="20537">MKEQELVADALTDKAAMADLLRLVEPYVFQTSYYLTGSKMDGEDVAQDALWKICRSLHQFKGNSSFRTWVYSITLNTYRDAARKKKKWFVPLDDDLVDTAASVEETVAVRGHLDQIRKEILKLNQEDREIFVLRHLQALSYHEVAATLDVSEAHVRSRLYRVRQKLKAKLHGGERDAL</sequence>
<proteinExistence type="inferred from homology"/>
<keyword evidence="3" id="KW-0731">Sigma factor</keyword>
<reference evidence="8 9" key="1">
    <citation type="submission" date="2022-11" db="EMBL/GenBank/DDBJ databases">
        <title>Study of microbial diversity in lake waters.</title>
        <authorList>
            <person name="Zhang J."/>
        </authorList>
    </citation>
    <scope>NUCLEOTIDE SEQUENCE [LARGE SCALE GENOMIC DNA]</scope>
    <source>
        <strain evidence="8 9">DT12</strain>
    </source>
</reference>
<dbReference type="InterPro" id="IPR013324">
    <property type="entry name" value="RNA_pol_sigma_r3/r4-like"/>
</dbReference>
<name>A0ABT3WZN1_9BACL</name>
<dbReference type="InterPro" id="IPR013249">
    <property type="entry name" value="RNA_pol_sigma70_r4_t2"/>
</dbReference>
<dbReference type="Pfam" id="PF04542">
    <property type="entry name" value="Sigma70_r2"/>
    <property type="match status" value="1"/>
</dbReference>
<evidence type="ECO:0000256" key="2">
    <source>
        <dbReference type="ARBA" id="ARBA00023015"/>
    </source>
</evidence>
<evidence type="ECO:0000313" key="9">
    <source>
        <dbReference type="Proteomes" id="UP001208017"/>
    </source>
</evidence>
<evidence type="ECO:0000259" key="7">
    <source>
        <dbReference type="Pfam" id="PF08281"/>
    </source>
</evidence>
<dbReference type="PANTHER" id="PTHR43133:SF8">
    <property type="entry name" value="RNA POLYMERASE SIGMA FACTOR HI_1459-RELATED"/>
    <property type="match status" value="1"/>
</dbReference>
<dbReference type="InterPro" id="IPR039425">
    <property type="entry name" value="RNA_pol_sigma-70-like"/>
</dbReference>
<dbReference type="Gene3D" id="1.10.10.10">
    <property type="entry name" value="Winged helix-like DNA-binding domain superfamily/Winged helix DNA-binding domain"/>
    <property type="match status" value="1"/>
</dbReference>
<dbReference type="SUPFAM" id="SSF88659">
    <property type="entry name" value="Sigma3 and sigma4 domains of RNA polymerase sigma factors"/>
    <property type="match status" value="1"/>
</dbReference>
<dbReference type="InterPro" id="IPR014284">
    <property type="entry name" value="RNA_pol_sigma-70_dom"/>
</dbReference>
<dbReference type="RefSeq" id="WP_267151348.1">
    <property type="nucleotide sequence ID" value="NZ_JAPMLT010000003.1"/>
</dbReference>
<keyword evidence="9" id="KW-1185">Reference proteome</keyword>
<dbReference type="InterPro" id="IPR036388">
    <property type="entry name" value="WH-like_DNA-bd_sf"/>
</dbReference>
<keyword evidence="4" id="KW-0238">DNA-binding</keyword>
<gene>
    <name evidence="8" type="ORF">OS242_09025</name>
</gene>
<evidence type="ECO:0000256" key="3">
    <source>
        <dbReference type="ARBA" id="ARBA00023082"/>
    </source>
</evidence>
<comment type="caution">
    <text evidence="8">The sequence shown here is derived from an EMBL/GenBank/DDBJ whole genome shotgun (WGS) entry which is preliminary data.</text>
</comment>
<dbReference type="Pfam" id="PF08281">
    <property type="entry name" value="Sigma70_r4_2"/>
    <property type="match status" value="1"/>
</dbReference>
<dbReference type="Proteomes" id="UP001208017">
    <property type="component" value="Unassembled WGS sequence"/>
</dbReference>
<evidence type="ECO:0000313" key="8">
    <source>
        <dbReference type="EMBL" id="MCX7570106.1"/>
    </source>
</evidence>
<dbReference type="SUPFAM" id="SSF88946">
    <property type="entry name" value="Sigma2 domain of RNA polymerase sigma factors"/>
    <property type="match status" value="1"/>
</dbReference>
<evidence type="ECO:0000256" key="5">
    <source>
        <dbReference type="ARBA" id="ARBA00023163"/>
    </source>
</evidence>
<evidence type="ECO:0000256" key="4">
    <source>
        <dbReference type="ARBA" id="ARBA00023125"/>
    </source>
</evidence>
<protein>
    <submittedName>
        <fullName evidence="8">RNA polymerase sigma factor</fullName>
    </submittedName>
</protein>
<feature type="domain" description="RNA polymerase sigma factor 70 region 4 type 2" evidence="7">
    <location>
        <begin position="114"/>
        <end position="166"/>
    </location>
</feature>
<dbReference type="InterPro" id="IPR007627">
    <property type="entry name" value="RNA_pol_sigma70_r2"/>
</dbReference>
<keyword evidence="5" id="KW-0804">Transcription</keyword>
<dbReference type="EMBL" id="JAPMLT010000003">
    <property type="protein sequence ID" value="MCX7570106.1"/>
    <property type="molecule type" value="Genomic_DNA"/>
</dbReference>
<dbReference type="NCBIfam" id="TIGR02937">
    <property type="entry name" value="sigma70-ECF"/>
    <property type="match status" value="1"/>
</dbReference>
<dbReference type="InterPro" id="IPR013325">
    <property type="entry name" value="RNA_pol_sigma_r2"/>
</dbReference>
<keyword evidence="2" id="KW-0805">Transcription regulation</keyword>
<evidence type="ECO:0000256" key="1">
    <source>
        <dbReference type="ARBA" id="ARBA00010641"/>
    </source>
</evidence>
<dbReference type="CDD" id="cd06171">
    <property type="entry name" value="Sigma70_r4"/>
    <property type="match status" value="1"/>
</dbReference>
<dbReference type="Gene3D" id="1.10.1740.10">
    <property type="match status" value="1"/>
</dbReference>
<dbReference type="PANTHER" id="PTHR43133">
    <property type="entry name" value="RNA POLYMERASE ECF-TYPE SIGMA FACTO"/>
    <property type="match status" value="1"/>
</dbReference>